<dbReference type="PANTHER" id="PTHR10110:SF86">
    <property type="entry name" value="SODIUM_HYDROGEN EXCHANGER 7"/>
    <property type="match status" value="1"/>
</dbReference>
<evidence type="ECO:0000256" key="6">
    <source>
        <dbReference type="ARBA" id="ARBA00023053"/>
    </source>
</evidence>
<feature type="domain" description="Cation/H+ exchanger transmembrane" evidence="11">
    <location>
        <begin position="11"/>
        <end position="403"/>
    </location>
</feature>
<dbReference type="Pfam" id="PF00999">
    <property type="entry name" value="Na_H_Exchanger"/>
    <property type="match status" value="1"/>
</dbReference>
<evidence type="ECO:0000256" key="1">
    <source>
        <dbReference type="ARBA" id="ARBA00004651"/>
    </source>
</evidence>
<dbReference type="GO" id="GO:0051453">
    <property type="term" value="P:regulation of intracellular pH"/>
    <property type="evidence" value="ECO:0007669"/>
    <property type="project" value="TreeGrafter"/>
</dbReference>
<reference evidence="13" key="1">
    <citation type="submission" date="2016-07" db="EMBL/GenBank/DDBJ databases">
        <authorList>
            <person name="Florea S."/>
            <person name="Webb J.S."/>
            <person name="Jaromczyk J."/>
            <person name="Schardl C.L."/>
        </authorList>
    </citation>
    <scope>NUCLEOTIDE SEQUENCE [LARGE SCALE GENOMIC DNA]</scope>
    <source>
        <strain evidence="13">CC-VM-7</strain>
    </source>
</reference>
<dbReference type="OrthoDB" id="9809206at2"/>
<keyword evidence="6 10" id="KW-0915">Sodium</keyword>
<dbReference type="GO" id="GO:0005886">
    <property type="term" value="C:plasma membrane"/>
    <property type="evidence" value="ECO:0007669"/>
    <property type="project" value="UniProtKB-SubCell"/>
</dbReference>
<dbReference type="NCBIfam" id="TIGR00831">
    <property type="entry name" value="a_cpa1"/>
    <property type="match status" value="1"/>
</dbReference>
<feature type="transmembrane region" description="Helical" evidence="10">
    <location>
        <begin position="85"/>
        <end position="106"/>
    </location>
</feature>
<protein>
    <submittedName>
        <fullName evidence="12">Na+/H+ antiporter</fullName>
    </submittedName>
</protein>
<sequence length="534" mass="59381">MVELEKIIWISIILIIIISVKDKIKLALPLLLVIAGLILSLTQLVPSVDMSPEMIFYVVLPPILFDAAWNTSIPDFKKEIRKISVLAIGLVFLTTTIIACIVHAIIPGFSWPVAFVMGAVIAPPDAVAATSITKTLPLPRKLTTILEGESLLNDASALIAYKCAVVAITSGVFSFWEAGFQFISSSLGGIIIGLVMGFAFLKLHRYFNGSSSTETFAVTLLPFAAYSLAEHLDCSGVLAVVILGMVLSWNSISLFRTESRMQMSHFWDVAVFVLNGLVFLILGMQLPGIISNIPETDLPVLICYGLLLFVILVAVRLCVLALFPLFSNKTAEKKQTFLTSSKKEYIILSWSGMRGVVSLAAALALPFRDDQGIVIAQRDTVLFISFVVIIFTLLIQGLTLPRLISMIKPSVSDKAEEKELNLLLFKKSLSFLNDYETDNERDEIALKTMVKKLEKEEIRLKNNDNNLQFSDHTAWKKAYFELELGLANCQRQVLIESYHQGAFSLENIRKKETELDFWTTTIQHEIESSGRYSE</sequence>
<evidence type="ECO:0000256" key="2">
    <source>
        <dbReference type="ARBA" id="ARBA00022448"/>
    </source>
</evidence>
<gene>
    <name evidence="12" type="ORF">BBI00_05865</name>
</gene>
<evidence type="ECO:0000313" key="13">
    <source>
        <dbReference type="Proteomes" id="UP000093432"/>
    </source>
</evidence>
<keyword evidence="5 10" id="KW-1133">Transmembrane helix</keyword>
<evidence type="ECO:0000256" key="4">
    <source>
        <dbReference type="ARBA" id="ARBA00022692"/>
    </source>
</evidence>
<dbReference type="RefSeq" id="WP_065397889.1">
    <property type="nucleotide sequence ID" value="NZ_MAYG01000001.1"/>
</dbReference>
<keyword evidence="9 10" id="KW-0739">Sodium transport</keyword>
<dbReference type="EMBL" id="MAYG01000001">
    <property type="protein sequence ID" value="OCA73895.1"/>
    <property type="molecule type" value="Genomic_DNA"/>
</dbReference>
<evidence type="ECO:0000256" key="3">
    <source>
        <dbReference type="ARBA" id="ARBA00022475"/>
    </source>
</evidence>
<comment type="caution">
    <text evidence="12">The sequence shown here is derived from an EMBL/GenBank/DDBJ whole genome shotgun (WGS) entry which is preliminary data.</text>
</comment>
<evidence type="ECO:0000256" key="8">
    <source>
        <dbReference type="ARBA" id="ARBA00023136"/>
    </source>
</evidence>
<keyword evidence="4 10" id="KW-0812">Transmembrane</keyword>
<name>A0A1B8ZQN0_9FLAO</name>
<dbReference type="InterPro" id="IPR006153">
    <property type="entry name" value="Cation/H_exchanger_TM"/>
</dbReference>
<comment type="similarity">
    <text evidence="10">Belongs to the monovalent cation:proton antiporter 1 (CPA1) transporter (TC 2.A.36) family.</text>
</comment>
<evidence type="ECO:0000256" key="7">
    <source>
        <dbReference type="ARBA" id="ARBA00023065"/>
    </source>
</evidence>
<keyword evidence="8 10" id="KW-0472">Membrane</keyword>
<keyword evidence="7 10" id="KW-0406">Ion transport</keyword>
<organism evidence="12 13">
    <name type="scientific">Chryseobacterium arthrosphaerae</name>
    <dbReference type="NCBI Taxonomy" id="651561"/>
    <lineage>
        <taxon>Bacteria</taxon>
        <taxon>Pseudomonadati</taxon>
        <taxon>Bacteroidota</taxon>
        <taxon>Flavobacteriia</taxon>
        <taxon>Flavobacteriales</taxon>
        <taxon>Weeksellaceae</taxon>
        <taxon>Chryseobacterium group</taxon>
        <taxon>Chryseobacterium</taxon>
    </lineage>
</organism>
<accession>A0A1B8ZQN0</accession>
<evidence type="ECO:0000313" key="12">
    <source>
        <dbReference type="EMBL" id="OCA73895.1"/>
    </source>
</evidence>
<dbReference type="Gene3D" id="6.10.140.1330">
    <property type="match status" value="1"/>
</dbReference>
<comment type="function">
    <text evidence="10">Na(+)/H(+) antiporter that extrudes sodium in exchange for external protons.</text>
</comment>
<feature type="transmembrane region" description="Helical" evidence="10">
    <location>
        <begin position="54"/>
        <end position="73"/>
    </location>
</feature>
<keyword evidence="10" id="KW-0050">Antiport</keyword>
<dbReference type="STRING" id="651561.BBI00_05865"/>
<evidence type="ECO:0000256" key="5">
    <source>
        <dbReference type="ARBA" id="ARBA00022989"/>
    </source>
</evidence>
<comment type="subcellular location">
    <subcellularLocation>
        <location evidence="1 10">Cell membrane</location>
        <topology evidence="1 10">Multi-pass membrane protein</topology>
    </subcellularLocation>
</comment>
<dbReference type="AlphaFoldDB" id="A0A1B8ZQN0"/>
<feature type="transmembrane region" description="Helical" evidence="10">
    <location>
        <begin position="267"/>
        <end position="286"/>
    </location>
</feature>
<comment type="caution">
    <text evidence="10">Lacks conserved residue(s) required for the propagation of feature annotation.</text>
</comment>
<feature type="transmembrane region" description="Helical" evidence="10">
    <location>
        <begin position="6"/>
        <end position="21"/>
    </location>
</feature>
<dbReference type="GO" id="GO:0015385">
    <property type="term" value="F:sodium:proton antiporter activity"/>
    <property type="evidence" value="ECO:0007669"/>
    <property type="project" value="InterPro"/>
</dbReference>
<dbReference type="Proteomes" id="UP000093432">
    <property type="component" value="Unassembled WGS sequence"/>
</dbReference>
<keyword evidence="2 10" id="KW-0813">Transport</keyword>
<proteinExistence type="inferred from homology"/>
<dbReference type="GO" id="GO:0098719">
    <property type="term" value="P:sodium ion import across plasma membrane"/>
    <property type="evidence" value="ECO:0007669"/>
    <property type="project" value="TreeGrafter"/>
</dbReference>
<evidence type="ECO:0000256" key="9">
    <source>
        <dbReference type="ARBA" id="ARBA00023201"/>
    </source>
</evidence>
<feature type="transmembrane region" description="Helical" evidence="10">
    <location>
        <begin position="235"/>
        <end position="255"/>
    </location>
</feature>
<dbReference type="InterPro" id="IPR004705">
    <property type="entry name" value="Cation/H_exchanger_CPA1_bac"/>
</dbReference>
<dbReference type="InterPro" id="IPR018422">
    <property type="entry name" value="Cation/H_exchanger_CPA1"/>
</dbReference>
<feature type="transmembrane region" description="Helical" evidence="10">
    <location>
        <begin position="213"/>
        <end position="229"/>
    </location>
</feature>
<feature type="transmembrane region" description="Helical" evidence="10">
    <location>
        <begin position="298"/>
        <end position="326"/>
    </location>
</feature>
<evidence type="ECO:0000256" key="10">
    <source>
        <dbReference type="RuleBase" id="RU366002"/>
    </source>
</evidence>
<dbReference type="PANTHER" id="PTHR10110">
    <property type="entry name" value="SODIUM/HYDROGEN EXCHANGER"/>
    <property type="match status" value="1"/>
</dbReference>
<feature type="transmembrane region" description="Helical" evidence="10">
    <location>
        <begin position="347"/>
        <end position="368"/>
    </location>
</feature>
<dbReference type="GO" id="GO:0015386">
    <property type="term" value="F:potassium:proton antiporter activity"/>
    <property type="evidence" value="ECO:0007669"/>
    <property type="project" value="TreeGrafter"/>
</dbReference>
<feature type="transmembrane region" description="Helical" evidence="10">
    <location>
        <begin position="182"/>
        <end position="201"/>
    </location>
</feature>
<feature type="transmembrane region" description="Helical" evidence="10">
    <location>
        <begin position="380"/>
        <end position="400"/>
    </location>
</feature>
<evidence type="ECO:0000259" key="11">
    <source>
        <dbReference type="Pfam" id="PF00999"/>
    </source>
</evidence>
<keyword evidence="3 10" id="KW-1003">Cell membrane</keyword>